<dbReference type="GO" id="GO:0045197">
    <property type="term" value="P:establishment or maintenance of epithelial cell apical/basal polarity"/>
    <property type="evidence" value="ECO:0007669"/>
    <property type="project" value="TreeGrafter"/>
</dbReference>
<feature type="compositionally biased region" description="Low complexity" evidence="5">
    <location>
        <begin position="755"/>
        <end position="764"/>
    </location>
</feature>
<dbReference type="GO" id="GO:0016324">
    <property type="term" value="C:apical plasma membrane"/>
    <property type="evidence" value="ECO:0007669"/>
    <property type="project" value="TreeGrafter"/>
</dbReference>
<evidence type="ECO:0000256" key="1">
    <source>
        <dbReference type="ARBA" id="ARBA00005358"/>
    </source>
</evidence>
<reference evidence="7" key="1">
    <citation type="submission" date="2019-08" db="EMBL/GenBank/DDBJ databases">
        <title>The improved chromosome-level genome for the pearl oyster Pinctada fucata martensii using PacBio sequencing and Hi-C.</title>
        <authorList>
            <person name="Zheng Z."/>
        </authorList>
    </citation>
    <scope>NUCLEOTIDE SEQUENCE</scope>
    <source>
        <strain evidence="7">ZZ-2019</strain>
        <tissue evidence="7">Adductor muscle</tissue>
    </source>
</reference>
<protein>
    <recommendedName>
        <fullName evidence="6">PDZ domain-containing protein</fullName>
    </recommendedName>
</protein>
<feature type="compositionally biased region" description="Polar residues" evidence="5">
    <location>
        <begin position="85"/>
        <end position="109"/>
    </location>
</feature>
<comment type="caution">
    <text evidence="7">The sequence shown here is derived from an EMBL/GenBank/DDBJ whole genome shotgun (WGS) entry which is preliminary data.</text>
</comment>
<feature type="compositionally biased region" description="Polar residues" evidence="5">
    <location>
        <begin position="1062"/>
        <end position="1083"/>
    </location>
</feature>
<evidence type="ECO:0000256" key="4">
    <source>
        <dbReference type="ARBA" id="ARBA00023306"/>
    </source>
</evidence>
<feature type="compositionally biased region" description="Pro residues" evidence="5">
    <location>
        <begin position="431"/>
        <end position="443"/>
    </location>
</feature>
<dbReference type="InterPro" id="IPR036034">
    <property type="entry name" value="PDZ_sf"/>
</dbReference>
<feature type="region of interest" description="Disordered" evidence="5">
    <location>
        <begin position="358"/>
        <end position="475"/>
    </location>
</feature>
<dbReference type="Gene3D" id="3.10.20.90">
    <property type="entry name" value="Phosphatidylinositol 3-kinase Catalytic Subunit, Chain A, domain 1"/>
    <property type="match status" value="1"/>
</dbReference>
<dbReference type="GO" id="GO:0007155">
    <property type="term" value="P:cell adhesion"/>
    <property type="evidence" value="ECO:0007669"/>
    <property type="project" value="TreeGrafter"/>
</dbReference>
<proteinExistence type="inferred from homology"/>
<dbReference type="SUPFAM" id="SSF50156">
    <property type="entry name" value="PDZ domain-like"/>
    <property type="match status" value="3"/>
</dbReference>
<comment type="similarity">
    <text evidence="1">Belongs to the PAR3 family.</text>
</comment>
<dbReference type="InterPro" id="IPR001478">
    <property type="entry name" value="PDZ"/>
</dbReference>
<dbReference type="PANTHER" id="PTHR16484:SF17">
    <property type="entry name" value="BAZOOKA, ISOFORM B"/>
    <property type="match status" value="1"/>
</dbReference>
<sequence length="1593" mass="175746">MPMKVTVCFDRVRIIVPCGDGEILVRQLIEKAVVRYKKATGKSSDHWVSVHNLRTINDGGILDPDDQLLDVVDDREQLIADYEEQGSQTYQPHNGDGASQSSAGTTSPDIFQGSEVTAHLHDNKNFSAYRQDDEHDVIVTSRDLEGVGPGLTVRRGSEPVLNILPGDDDSKISLKENHQLHDQSDSEDHEVAKEMDGGGDRTKGSFSRFSRDSWRQSLGNRPDMYKWLEAQERQHDKIQQMERTEPVGGASIEHTSTKPQHPPEPRPMQGSILINLPNDGGPLGIHVVPDYSENGREMGLLVQGVEDGGRVAKDGRLRENDRIIEINSQTLVDVSFSRAQDIFRSAMKRDEIKLRIIKKQVPPLPKQPPPPVMPKPRGHIPLKPSPLTLPLHGLVHSDSLSPTGPDGTSTPAQNSSSSSLEGTVVKSPILPNKPAPPAVPPSPSKRVPPVVPMRHPTTSLTTDKGENSGTTTGQQKLVAPTNTKKIGKKIDIVLTKGPVGLGFSVTTRDNPAGGDSPIYIKNILPRGAAITDGRLRAGDRLLEVNGEDLSGKTQSDVVGMLRNMSMGSMVKLVISRQEAVDTRFQVPRAMPAEKSGDDGTLANMKNKDIISLDIPLNDSGSAGLGVSVKGKTLTTDQVTKDLGIFVKSVIHGGAASKDGRLVINDQLIEVNGEVLPGLSNTDAMETLRKAMQTDGPIPGYIHLVIARKIGAPSPSPFQQGETTGDQFTFSANGDSKFLNDSDGKELFLGAEHLSASYNSKNSSNNRDEGEKSEPAPPPRGQLHKHFEDTDGGKARMFLIDRLTGDSGALRNESYTRATHESFNDSGLSSRGEDPGGNMRNTSYNLALASAGNLLSPGISPFKPTNQSSPTVKPLPGNSVLIQNDEEIHRPVRPHSTIGFLHRSLSHSNSSSSEDLNHHPVWLQDIDWGQRQSVTSAELSPISPEPMGDFRREGFGRQSMSEKRKGHIDPSKSEFYQRVKSQREKGKHEAGTSASFSYPQPGKNHGGSNLVRAGSAESIVSRNSKGYTRLPPLPRHGKRITDVKPVSQPPPQSNLKRFGSLENLAQDSQSPDTSNHSLEISNESLEQDDGQMSRPVRLGRGRGCNDSFRAAVDRSYDPAPMAELTTMETREQSDSVVEGDKTITMETVTLDTSVEEESSESGSLGQSGFQNNSMRSSASSENATEDGNKKKSQKKNKEKKPSIFKGLMKFGKSKKSQEESSGSKKAGADNSSKQEDEEEERIQEEMRQLQEKHEEAEKLRQQSHGYPMGNPSPSGYQTAFTPLPPRPHLNEQHSAPQLHPRPQGPYLGGHQGPYTRGPHDGYGRLHGNQWSGGDRYNEAPEGQHWMSQLNRQQNPNVDKTAVMSRAEWIQQLRSEHQRRHRERQGQYPRDAQEEQYERQIQHEEEMVGDYIPPQEPHRYGKSAIPENVLHGPMGRSENMVPSQPPRPHSTNPSSYDRSYDPPSLRDLPQHNYPHFGHIVHPRQHSNEIIPSRQSRMDHFHQRQNSDISEHYSQDFYARRPPSRGRTPVNHWTSQDNDDVHTDKHRRSPYVMGEPPPGGGGMGGYREGGYAYREPVYPAMAGRRPVHTYYTTRVS</sequence>
<dbReference type="Gene3D" id="2.30.42.10">
    <property type="match status" value="3"/>
</dbReference>
<evidence type="ECO:0000256" key="5">
    <source>
        <dbReference type="SAM" id="MobiDB-lite"/>
    </source>
</evidence>
<dbReference type="SMART" id="SM00228">
    <property type="entry name" value="PDZ"/>
    <property type="match status" value="3"/>
</dbReference>
<gene>
    <name evidence="7" type="ORF">FSP39_015692</name>
</gene>
<feature type="region of interest" description="Disordered" evidence="5">
    <location>
        <begin position="84"/>
        <end position="110"/>
    </location>
</feature>
<feature type="compositionally biased region" description="Basic and acidic residues" evidence="5">
    <location>
        <begin position="947"/>
        <end position="989"/>
    </location>
</feature>
<dbReference type="PROSITE" id="PS50106">
    <property type="entry name" value="PDZ"/>
    <property type="match status" value="3"/>
</dbReference>
<dbReference type="GO" id="GO:0000226">
    <property type="term" value="P:microtubule cytoskeleton organization"/>
    <property type="evidence" value="ECO:0007669"/>
    <property type="project" value="TreeGrafter"/>
</dbReference>
<evidence type="ECO:0000313" key="7">
    <source>
        <dbReference type="EMBL" id="KAK3108784.1"/>
    </source>
</evidence>
<name>A0AA88YP02_PINIB</name>
<dbReference type="GO" id="GO:0043296">
    <property type="term" value="C:apical junction complex"/>
    <property type="evidence" value="ECO:0007669"/>
    <property type="project" value="TreeGrafter"/>
</dbReference>
<dbReference type="GO" id="GO:0005938">
    <property type="term" value="C:cell cortex"/>
    <property type="evidence" value="ECO:0007669"/>
    <property type="project" value="TreeGrafter"/>
</dbReference>
<evidence type="ECO:0000256" key="3">
    <source>
        <dbReference type="ARBA" id="ARBA00022737"/>
    </source>
</evidence>
<dbReference type="GO" id="GO:0051660">
    <property type="term" value="P:establishment of centrosome localization"/>
    <property type="evidence" value="ECO:0007669"/>
    <property type="project" value="TreeGrafter"/>
</dbReference>
<dbReference type="PANTHER" id="PTHR16484">
    <property type="entry name" value="PARTITIONING DEFECTIVE 3 RELATED"/>
    <property type="match status" value="1"/>
</dbReference>
<feature type="region of interest" description="Disordered" evidence="5">
    <location>
        <begin position="1413"/>
        <end position="1471"/>
    </location>
</feature>
<dbReference type="FunFam" id="2.30.42.10:FF:000011">
    <property type="entry name" value="partitioning defective 3 homolog isoform X1"/>
    <property type="match status" value="1"/>
</dbReference>
<dbReference type="EMBL" id="VSWD01000001">
    <property type="protein sequence ID" value="KAK3108784.1"/>
    <property type="molecule type" value="Genomic_DNA"/>
</dbReference>
<feature type="compositionally biased region" description="Polar residues" evidence="5">
    <location>
        <begin position="1344"/>
        <end position="1356"/>
    </location>
</feature>
<dbReference type="InterPro" id="IPR052213">
    <property type="entry name" value="PAR3"/>
</dbReference>
<feature type="region of interest" description="Disordered" evidence="5">
    <location>
        <begin position="817"/>
        <end position="836"/>
    </location>
</feature>
<feature type="compositionally biased region" description="Polar residues" evidence="5">
    <location>
        <begin position="456"/>
        <end position="475"/>
    </location>
</feature>
<feature type="compositionally biased region" description="Polar residues" evidence="5">
    <location>
        <begin position="1270"/>
        <end position="1279"/>
    </location>
</feature>
<dbReference type="GO" id="GO:0051301">
    <property type="term" value="P:cell division"/>
    <property type="evidence" value="ECO:0007669"/>
    <property type="project" value="UniProtKB-KW"/>
</dbReference>
<feature type="domain" description="PDZ" evidence="6">
    <location>
        <begin position="491"/>
        <end position="563"/>
    </location>
</feature>
<dbReference type="InterPro" id="IPR021922">
    <property type="entry name" value="Par3/HAL_N"/>
</dbReference>
<dbReference type="GO" id="GO:0005912">
    <property type="term" value="C:adherens junction"/>
    <property type="evidence" value="ECO:0007669"/>
    <property type="project" value="TreeGrafter"/>
</dbReference>
<evidence type="ECO:0000256" key="2">
    <source>
        <dbReference type="ARBA" id="ARBA00022618"/>
    </source>
</evidence>
<keyword evidence="4" id="KW-0131">Cell cycle</keyword>
<evidence type="ECO:0000259" key="6">
    <source>
        <dbReference type="PROSITE" id="PS50106"/>
    </source>
</evidence>
<dbReference type="GO" id="GO:0030010">
    <property type="term" value="P:establishment of cell polarity"/>
    <property type="evidence" value="ECO:0007669"/>
    <property type="project" value="TreeGrafter"/>
</dbReference>
<dbReference type="Pfam" id="PF00595">
    <property type="entry name" value="PDZ"/>
    <property type="match status" value="3"/>
</dbReference>
<accession>A0AA88YP02</accession>
<feature type="compositionally biased region" description="Basic and acidic residues" evidence="5">
    <location>
        <begin position="1242"/>
        <end position="1259"/>
    </location>
</feature>
<feature type="region of interest" description="Disordered" evidence="5">
    <location>
        <begin position="178"/>
        <end position="217"/>
    </location>
</feature>
<dbReference type="GO" id="GO:0035091">
    <property type="term" value="F:phosphatidylinositol binding"/>
    <property type="evidence" value="ECO:0007669"/>
    <property type="project" value="TreeGrafter"/>
</dbReference>
<feature type="domain" description="PDZ" evidence="6">
    <location>
        <begin position="271"/>
        <end position="358"/>
    </location>
</feature>
<dbReference type="Proteomes" id="UP001186944">
    <property type="component" value="Unassembled WGS sequence"/>
</dbReference>
<feature type="compositionally biased region" description="Pro residues" evidence="5">
    <location>
        <begin position="362"/>
        <end position="374"/>
    </location>
</feature>
<keyword evidence="2" id="KW-0132">Cell division</keyword>
<feature type="region of interest" description="Disordered" evidence="5">
    <location>
        <begin position="755"/>
        <end position="790"/>
    </location>
</feature>
<dbReference type="GO" id="GO:0008104">
    <property type="term" value="P:intracellular protein localization"/>
    <property type="evidence" value="ECO:0007669"/>
    <property type="project" value="TreeGrafter"/>
</dbReference>
<feature type="region of interest" description="Disordered" evidence="5">
    <location>
        <begin position="1516"/>
        <end position="1564"/>
    </location>
</feature>
<dbReference type="CDD" id="cd23059">
    <property type="entry name" value="PDZ3_Par3-like"/>
    <property type="match status" value="1"/>
</dbReference>
<organism evidence="7 8">
    <name type="scientific">Pinctada imbricata</name>
    <name type="common">Atlantic pearl-oyster</name>
    <name type="synonym">Pinctada martensii</name>
    <dbReference type="NCBI Taxonomy" id="66713"/>
    <lineage>
        <taxon>Eukaryota</taxon>
        <taxon>Metazoa</taxon>
        <taxon>Spiralia</taxon>
        <taxon>Lophotrochozoa</taxon>
        <taxon>Mollusca</taxon>
        <taxon>Bivalvia</taxon>
        <taxon>Autobranchia</taxon>
        <taxon>Pteriomorphia</taxon>
        <taxon>Pterioida</taxon>
        <taxon>Pterioidea</taxon>
        <taxon>Pteriidae</taxon>
        <taxon>Pinctada</taxon>
    </lineage>
</organism>
<feature type="domain" description="PDZ" evidence="6">
    <location>
        <begin position="611"/>
        <end position="690"/>
    </location>
</feature>
<dbReference type="Pfam" id="PF12053">
    <property type="entry name" value="Par3_HAL_N_term"/>
    <property type="match status" value="1"/>
</dbReference>
<feature type="compositionally biased region" description="Polar residues" evidence="5">
    <location>
        <begin position="398"/>
        <end position="414"/>
    </location>
</feature>
<feature type="compositionally biased region" description="Basic and acidic residues" evidence="5">
    <location>
        <begin position="1127"/>
        <end position="1142"/>
    </location>
</feature>
<keyword evidence="8" id="KW-1185">Reference proteome</keyword>
<evidence type="ECO:0000313" key="8">
    <source>
        <dbReference type="Proteomes" id="UP001186944"/>
    </source>
</evidence>
<feature type="region of interest" description="Disordered" evidence="5">
    <location>
        <begin position="933"/>
        <end position="1392"/>
    </location>
</feature>
<feature type="compositionally biased region" description="Low complexity" evidence="5">
    <location>
        <begin position="1451"/>
        <end position="1461"/>
    </location>
</feature>
<keyword evidence="3" id="KW-0677">Repeat</keyword>
<feature type="compositionally biased region" description="Basic and acidic residues" evidence="5">
    <location>
        <begin position="178"/>
        <end position="214"/>
    </location>
</feature>
<dbReference type="CDD" id="cd23058">
    <property type="entry name" value="PDZ2_Par3-like"/>
    <property type="match status" value="1"/>
</dbReference>
<feature type="compositionally biased region" description="Polar residues" evidence="5">
    <location>
        <begin position="1165"/>
        <end position="1181"/>
    </location>
</feature>
<feature type="region of interest" description="Disordered" evidence="5">
    <location>
        <begin position="246"/>
        <end position="269"/>
    </location>
</feature>